<dbReference type="Proteomes" id="UP000030686">
    <property type="component" value="Unassembled WGS sequence"/>
</dbReference>
<proteinExistence type="predicted"/>
<reference evidence="1" key="1">
    <citation type="journal article" date="2014" name="Nat. Commun.">
        <title>Multiple recent horizontal transfers of a large genomic region in cheese making fungi.</title>
        <authorList>
            <person name="Cheeseman K."/>
            <person name="Ropars J."/>
            <person name="Renault P."/>
            <person name="Dupont J."/>
            <person name="Gouzy J."/>
            <person name="Branca A."/>
            <person name="Abraham A.L."/>
            <person name="Ceppi M."/>
            <person name="Conseiller E."/>
            <person name="Debuchy R."/>
            <person name="Malagnac F."/>
            <person name="Goarin A."/>
            <person name="Silar P."/>
            <person name="Lacoste S."/>
            <person name="Sallet E."/>
            <person name="Bensimon A."/>
            <person name="Giraud T."/>
            <person name="Brygoo Y."/>
        </authorList>
    </citation>
    <scope>NUCLEOTIDE SEQUENCE [LARGE SCALE GENOMIC DNA]</scope>
    <source>
        <strain evidence="1">FM164</strain>
    </source>
</reference>
<gene>
    <name evidence="1" type="ORF">PROQFM164_S02g000911</name>
</gene>
<evidence type="ECO:0000313" key="1">
    <source>
        <dbReference type="EMBL" id="CDM30761.1"/>
    </source>
</evidence>
<protein>
    <submittedName>
        <fullName evidence="1">Genomic scaffold, ProqFM164S02</fullName>
    </submittedName>
</protein>
<accession>W6Q4A6</accession>
<organism evidence="1 2">
    <name type="scientific">Penicillium roqueforti (strain FM164)</name>
    <dbReference type="NCBI Taxonomy" id="1365484"/>
    <lineage>
        <taxon>Eukaryota</taxon>
        <taxon>Fungi</taxon>
        <taxon>Dikarya</taxon>
        <taxon>Ascomycota</taxon>
        <taxon>Pezizomycotina</taxon>
        <taxon>Eurotiomycetes</taxon>
        <taxon>Eurotiomycetidae</taxon>
        <taxon>Eurotiales</taxon>
        <taxon>Aspergillaceae</taxon>
        <taxon>Penicillium</taxon>
    </lineage>
</organism>
<dbReference type="AlphaFoldDB" id="W6Q4A6"/>
<name>W6Q4A6_PENRF</name>
<evidence type="ECO:0000313" key="2">
    <source>
        <dbReference type="Proteomes" id="UP000030686"/>
    </source>
</evidence>
<dbReference type="EMBL" id="HG792016">
    <property type="protein sequence ID" value="CDM30761.1"/>
    <property type="molecule type" value="Genomic_DNA"/>
</dbReference>
<sequence>MLPVTLDFRSQLLSLLAIARKIYLQIFVIGTQYQSPQIRRNQASKPQSHVELTTLKALKRLECDVIPDCLAYQDGKQGEDNIDRRLCHLDLESRKAIRGRFLEAFP</sequence>
<dbReference type="OrthoDB" id="5401170at2759"/>
<keyword evidence="2" id="KW-1185">Reference proteome</keyword>